<dbReference type="PANTHER" id="PTHR41328">
    <property type="entry name" value="TERMINASE SMALL SUBUNIT-RELATED"/>
    <property type="match status" value="1"/>
</dbReference>
<evidence type="ECO:0000256" key="2">
    <source>
        <dbReference type="ARBA" id="ARBA00023219"/>
    </source>
</evidence>
<keyword evidence="2" id="KW-0231">Viral genome packaging</keyword>
<keyword evidence="4" id="KW-1185">Reference proteome</keyword>
<dbReference type="InterPro" id="IPR038713">
    <property type="entry name" value="Terminase_Gp1_N_sf"/>
</dbReference>
<keyword evidence="1" id="KW-1188">Viral release from host cell</keyword>
<dbReference type="PANTHER" id="PTHR41328:SF2">
    <property type="entry name" value="TERMINASE SMALL SUBUNIT"/>
    <property type="match status" value="1"/>
</dbReference>
<dbReference type="Proteomes" id="UP000221168">
    <property type="component" value="Unassembled WGS sequence"/>
</dbReference>
<sequence length="149" mass="15464">MALTAKQRRFVDEYLVDLNATQAAIRAGYSAKTAAAVGHENLKKPDIAAAVQERQAKAAERAQITVDNVIAGLALEARREGEGTSHAARVSAWAALGKHLGMFKDKVEVSGPDGGPIEVSDARKRIAGRIAKLSAGSRQGGSSGGSDDG</sequence>
<protein>
    <submittedName>
        <fullName evidence="3">Terminase small subunit</fullName>
    </submittedName>
</protein>
<organism evidence="3 4">
    <name type="scientific">Zhengella mangrovi</name>
    <dbReference type="NCBI Taxonomy" id="1982044"/>
    <lineage>
        <taxon>Bacteria</taxon>
        <taxon>Pseudomonadati</taxon>
        <taxon>Pseudomonadota</taxon>
        <taxon>Alphaproteobacteria</taxon>
        <taxon>Hyphomicrobiales</taxon>
        <taxon>Notoacmeibacteraceae</taxon>
        <taxon>Zhengella</taxon>
    </lineage>
</organism>
<dbReference type="AlphaFoldDB" id="A0A2G1QMG5"/>
<dbReference type="RefSeq" id="WP_099306900.1">
    <property type="nucleotide sequence ID" value="NZ_PDVP01000007.1"/>
</dbReference>
<dbReference type="EMBL" id="PDVP01000007">
    <property type="protein sequence ID" value="PHP66715.1"/>
    <property type="molecule type" value="Genomic_DNA"/>
</dbReference>
<comment type="caution">
    <text evidence="3">The sequence shown here is derived from an EMBL/GenBank/DDBJ whole genome shotgun (WGS) entry which is preliminary data.</text>
</comment>
<evidence type="ECO:0000313" key="4">
    <source>
        <dbReference type="Proteomes" id="UP000221168"/>
    </source>
</evidence>
<gene>
    <name evidence="3" type="ORF">CSC94_12665</name>
</gene>
<proteinExistence type="predicted"/>
<dbReference type="OrthoDB" id="8227562at2"/>
<evidence type="ECO:0000256" key="1">
    <source>
        <dbReference type="ARBA" id="ARBA00022612"/>
    </source>
</evidence>
<dbReference type="GO" id="GO:0051276">
    <property type="term" value="P:chromosome organization"/>
    <property type="evidence" value="ECO:0007669"/>
    <property type="project" value="InterPro"/>
</dbReference>
<name>A0A2G1QMG5_9HYPH</name>
<dbReference type="InterPro" id="IPR005335">
    <property type="entry name" value="Terminase_ssu"/>
</dbReference>
<dbReference type="Pfam" id="PF03592">
    <property type="entry name" value="Terminase_2"/>
    <property type="match status" value="1"/>
</dbReference>
<dbReference type="InterPro" id="IPR052404">
    <property type="entry name" value="SPP1-like_terminase"/>
</dbReference>
<evidence type="ECO:0000313" key="3">
    <source>
        <dbReference type="EMBL" id="PHP66715.1"/>
    </source>
</evidence>
<accession>A0A2G1QMG5</accession>
<dbReference type="Gene3D" id="1.10.10.1400">
    <property type="entry name" value="Terminase, small subunit, N-terminal DNA-binding domain, HTH motif"/>
    <property type="match status" value="1"/>
</dbReference>
<reference evidence="3 4" key="1">
    <citation type="submission" date="2017-10" db="EMBL/GenBank/DDBJ databases">
        <title>Sedimentibacterium mangrovi gen. nov., sp. nov., a novel member of family Phyllobacteriacea isolated from mangrove sediment.</title>
        <authorList>
            <person name="Liao H."/>
            <person name="Tian Y."/>
        </authorList>
    </citation>
    <scope>NUCLEOTIDE SEQUENCE [LARGE SCALE GENOMIC DNA]</scope>
    <source>
        <strain evidence="3 4">X9-2-2</strain>
    </source>
</reference>